<sequence>MASTSLSPSLTHFIGSKVIIGRELPSRPISVKFRPFRVSAAAATCESSTAERSRSSTYNTPRHISLPASLYEVLGIQIGATCQEIKSAYRRLARVLHPDVAAATRQNNDDDNTAFEFMKVHEAYETLSDPEKRQDYDLSLFRLQRRPVSSPFTMSTSSATAASGFPGYTRRSWETDQCW</sequence>
<keyword evidence="3" id="KW-1185">Reference proteome</keyword>
<dbReference type="InterPro" id="IPR001623">
    <property type="entry name" value="DnaJ_domain"/>
</dbReference>
<dbReference type="Gene3D" id="1.10.287.110">
    <property type="entry name" value="DnaJ domain"/>
    <property type="match status" value="1"/>
</dbReference>
<protein>
    <recommendedName>
        <fullName evidence="1">J domain-containing protein</fullName>
    </recommendedName>
</protein>
<dbReference type="InterPro" id="IPR052276">
    <property type="entry name" value="Diphthamide-biosynth_chaperone"/>
</dbReference>
<dbReference type="PRINTS" id="PR00625">
    <property type="entry name" value="JDOMAIN"/>
</dbReference>
<accession>A0AAD9XJL5</accession>
<dbReference type="Pfam" id="PF00226">
    <property type="entry name" value="DnaJ"/>
    <property type="match status" value="1"/>
</dbReference>
<evidence type="ECO:0000259" key="1">
    <source>
        <dbReference type="PROSITE" id="PS50076"/>
    </source>
</evidence>
<reference evidence="2" key="1">
    <citation type="journal article" date="2023" name="Plant J.">
        <title>Genome sequences and population genomics provide insights into the demographic history, inbreeding, and mutation load of two 'living fossil' tree species of Dipteronia.</title>
        <authorList>
            <person name="Feng Y."/>
            <person name="Comes H.P."/>
            <person name="Chen J."/>
            <person name="Zhu S."/>
            <person name="Lu R."/>
            <person name="Zhang X."/>
            <person name="Li P."/>
            <person name="Qiu J."/>
            <person name="Olsen K.M."/>
            <person name="Qiu Y."/>
        </authorList>
    </citation>
    <scope>NUCLEOTIDE SEQUENCE</scope>
    <source>
        <strain evidence="2">KIB01</strain>
    </source>
</reference>
<dbReference type="SUPFAM" id="SSF46565">
    <property type="entry name" value="Chaperone J-domain"/>
    <property type="match status" value="1"/>
</dbReference>
<comment type="caution">
    <text evidence="2">The sequence shown here is derived from an EMBL/GenBank/DDBJ whole genome shotgun (WGS) entry which is preliminary data.</text>
</comment>
<feature type="domain" description="J" evidence="1">
    <location>
        <begin position="69"/>
        <end position="140"/>
    </location>
</feature>
<dbReference type="PROSITE" id="PS50076">
    <property type="entry name" value="DNAJ_2"/>
    <property type="match status" value="1"/>
</dbReference>
<dbReference type="EMBL" id="JANJYI010000002">
    <property type="protein sequence ID" value="KAK2660734.1"/>
    <property type="molecule type" value="Genomic_DNA"/>
</dbReference>
<dbReference type="InterPro" id="IPR036869">
    <property type="entry name" value="J_dom_sf"/>
</dbReference>
<dbReference type="InterPro" id="IPR018253">
    <property type="entry name" value="DnaJ_domain_CS"/>
</dbReference>
<dbReference type="SMART" id="SM00271">
    <property type="entry name" value="DnaJ"/>
    <property type="match status" value="1"/>
</dbReference>
<dbReference type="CDD" id="cd06257">
    <property type="entry name" value="DnaJ"/>
    <property type="match status" value="1"/>
</dbReference>
<gene>
    <name evidence="2" type="ORF">Ddye_007267</name>
</gene>
<name>A0AAD9XJL5_9ROSI</name>
<dbReference type="PANTHER" id="PTHR44240:SF22">
    <property type="entry name" value="CHAPERONE PROTEIN DNAJ 11, CHLOROPLASTIC-LIKE"/>
    <property type="match status" value="1"/>
</dbReference>
<proteinExistence type="predicted"/>
<dbReference type="PANTHER" id="PTHR44240">
    <property type="entry name" value="DNAJ DOMAIN (PROKARYOTIC HEAT SHOCK PROTEIN)-RELATED"/>
    <property type="match status" value="1"/>
</dbReference>
<evidence type="ECO:0000313" key="3">
    <source>
        <dbReference type="Proteomes" id="UP001280121"/>
    </source>
</evidence>
<dbReference type="PROSITE" id="PS00636">
    <property type="entry name" value="DNAJ_1"/>
    <property type="match status" value="1"/>
</dbReference>
<dbReference type="Proteomes" id="UP001280121">
    <property type="component" value="Unassembled WGS sequence"/>
</dbReference>
<evidence type="ECO:0000313" key="2">
    <source>
        <dbReference type="EMBL" id="KAK2660734.1"/>
    </source>
</evidence>
<dbReference type="AlphaFoldDB" id="A0AAD9XJL5"/>
<organism evidence="2 3">
    <name type="scientific">Dipteronia dyeriana</name>
    <dbReference type="NCBI Taxonomy" id="168575"/>
    <lineage>
        <taxon>Eukaryota</taxon>
        <taxon>Viridiplantae</taxon>
        <taxon>Streptophyta</taxon>
        <taxon>Embryophyta</taxon>
        <taxon>Tracheophyta</taxon>
        <taxon>Spermatophyta</taxon>
        <taxon>Magnoliopsida</taxon>
        <taxon>eudicotyledons</taxon>
        <taxon>Gunneridae</taxon>
        <taxon>Pentapetalae</taxon>
        <taxon>rosids</taxon>
        <taxon>malvids</taxon>
        <taxon>Sapindales</taxon>
        <taxon>Sapindaceae</taxon>
        <taxon>Hippocastanoideae</taxon>
        <taxon>Acereae</taxon>
        <taxon>Dipteronia</taxon>
    </lineage>
</organism>